<name>A0ABX5T5A3_9ENTR</name>
<evidence type="ECO:0000313" key="1">
    <source>
        <dbReference type="EMBL" id="QBX80210.1"/>
    </source>
</evidence>
<sequence length="164" mass="18209">MSANFSECGKYRYRLDRKIGVALKTVAFIGINPSIANDVDNDRTVNRMLEFAKENGAGKVIVANVFSLVSTDINGLRTDIPLRGNEHDFHFQQIISEADILVPCWGSRAKLRAGNRHLLDNCMNLLLSSGKPVLCFGKTKSGKDPLHPQRLPSGTKLKEWALDE</sequence>
<protein>
    <submittedName>
        <fullName evidence="1">DUF1643 domain-containing protein</fullName>
    </submittedName>
</protein>
<dbReference type="Proteomes" id="UP000296284">
    <property type="component" value="Chromosome"/>
</dbReference>
<organism evidence="1 2">
    <name type="scientific">Citrobacter tructae</name>
    <dbReference type="NCBI Taxonomy" id="2562449"/>
    <lineage>
        <taxon>Bacteria</taxon>
        <taxon>Pseudomonadati</taxon>
        <taxon>Pseudomonadota</taxon>
        <taxon>Gammaproteobacteria</taxon>
        <taxon>Enterobacterales</taxon>
        <taxon>Enterobacteriaceae</taxon>
        <taxon>Citrobacter</taxon>
    </lineage>
</organism>
<dbReference type="Pfam" id="PF07799">
    <property type="entry name" value="DUF1643"/>
    <property type="match status" value="1"/>
</dbReference>
<dbReference type="InterPro" id="IPR012441">
    <property type="entry name" value="DUF1643"/>
</dbReference>
<gene>
    <name evidence="1" type="ORF">E4Z61_07485</name>
</gene>
<keyword evidence="2" id="KW-1185">Reference proteome</keyword>
<dbReference type="RefSeq" id="WP_032943664.1">
    <property type="nucleotide sequence ID" value="NZ_CP038469.1"/>
</dbReference>
<proteinExistence type="predicted"/>
<dbReference type="EMBL" id="CP038469">
    <property type="protein sequence ID" value="QBX80210.1"/>
    <property type="molecule type" value="Genomic_DNA"/>
</dbReference>
<accession>A0ABX5T5A3</accession>
<evidence type="ECO:0000313" key="2">
    <source>
        <dbReference type="Proteomes" id="UP000296284"/>
    </source>
</evidence>
<reference evidence="1 2" key="1">
    <citation type="submission" date="2019-03" db="EMBL/GenBank/DDBJ databases">
        <title>Complete genome sequence of Citrobacter sp. SNU WT2 isolated from diseased rainbow trout.</title>
        <authorList>
            <person name="Oh W.T."/>
            <person name="Park S.C."/>
        </authorList>
    </citation>
    <scope>NUCLEOTIDE SEQUENCE [LARGE SCALE GENOMIC DNA]</scope>
    <source>
        <strain evidence="1 2">SNU WT2</strain>
    </source>
</reference>